<evidence type="ECO:0000256" key="1">
    <source>
        <dbReference type="ARBA" id="ARBA00007831"/>
    </source>
</evidence>
<dbReference type="Pfam" id="PF00191">
    <property type="entry name" value="Annexin"/>
    <property type="match status" value="3"/>
</dbReference>
<sequence>MAAGPAYPQLEQVYRDTYKESIFDAVSGEASAKGKWGLLLKNWLTSEGVDSQHPEDLVEQLHGATKKDDVFPQVMANISHRSYAAVSELFQQRYSLSLRDHIAKVFAGDDEYAFLLCHDYLIDPVRAVAAILNQAMKGSGTNDIQLIYASVLFANKAAPSIQQVFSDMSFGELLPSIQKELKGTYEDAMLALWMGMDMPTPVVVAMFRGEHPFNAAETAQIDDSRADQLTQEIQTACEGKGCDEKRLIQLTRPLNRLDRQKVVEAFERATGKKLPEVLKSELSGKLRDLLIALYSDYLGYWAGQLNDAVKGLGTNEKKLIDLVIMAAGPAYPQLEQVYRDTYKESIFDAVSGEASAKGKWGLLLKNWLTSEGADSQHPEDLVEQLHGATKKDDVFPQVMANISHRSYAAVSELFQQRYSLSLRDHIAKVFAGDDEYAFLLCHDYLIDPVRAVAAILKISMKGIGTNDDQLRYCTVLFKDRAERSIQEVYSQMNLGNLKKDLQDDLKGIYEDAMLLLWGCQ</sequence>
<evidence type="ECO:0000256" key="3">
    <source>
        <dbReference type="ARBA" id="ARBA00023216"/>
    </source>
</evidence>
<dbReference type="GO" id="GO:0005509">
    <property type="term" value="F:calcium ion binding"/>
    <property type="evidence" value="ECO:0007669"/>
    <property type="project" value="InterPro"/>
</dbReference>
<proteinExistence type="inferred from homology"/>
<dbReference type="InterPro" id="IPR037104">
    <property type="entry name" value="Annexin_sf"/>
</dbReference>
<protein>
    <submittedName>
        <fullName evidence="4">Annexin 15</fullName>
    </submittedName>
</protein>
<dbReference type="PRINTS" id="PR00196">
    <property type="entry name" value="ANNEXIN"/>
</dbReference>
<dbReference type="Gene3D" id="1.10.220.10">
    <property type="entry name" value="Annexin"/>
    <property type="match status" value="6"/>
</dbReference>
<keyword evidence="2" id="KW-0677">Repeat</keyword>
<dbReference type="PANTHER" id="PTHR10502">
    <property type="entry name" value="ANNEXIN"/>
    <property type="match status" value="1"/>
</dbReference>
<evidence type="ECO:0000256" key="2">
    <source>
        <dbReference type="ARBA" id="ARBA00022737"/>
    </source>
</evidence>
<evidence type="ECO:0000313" key="4">
    <source>
        <dbReference type="EMBL" id="AMP46334.1"/>
    </source>
</evidence>
<comment type="similarity">
    <text evidence="1">Belongs to the annexin family.</text>
</comment>
<dbReference type="SMART" id="SM00335">
    <property type="entry name" value="ANX"/>
    <property type="match status" value="3"/>
</dbReference>
<dbReference type="InterPro" id="IPR001464">
    <property type="entry name" value="Annexin"/>
</dbReference>
<organism evidence="4">
    <name type="scientific">Spironucleus vortens</name>
    <dbReference type="NCBI Taxonomy" id="58336"/>
    <lineage>
        <taxon>Eukaryota</taxon>
        <taxon>Metamonada</taxon>
        <taxon>Diplomonadida</taxon>
        <taxon>Hexamitidae</taxon>
        <taxon>Hexamitinae</taxon>
        <taxon>Spironucleus</taxon>
    </lineage>
</organism>
<dbReference type="EMBL" id="KU341453">
    <property type="protein sequence ID" value="AMP46334.1"/>
    <property type="molecule type" value="Genomic_DNA"/>
</dbReference>
<name>A0A142C683_SPIVO</name>
<keyword evidence="3" id="KW-0041">Annexin</keyword>
<accession>A0A142C683</accession>
<dbReference type="SUPFAM" id="SSF47874">
    <property type="entry name" value="Annexin"/>
    <property type="match status" value="2"/>
</dbReference>
<dbReference type="GO" id="GO:0005544">
    <property type="term" value="F:calcium-dependent phospholipid binding"/>
    <property type="evidence" value="ECO:0007669"/>
    <property type="project" value="InterPro"/>
</dbReference>
<dbReference type="GO" id="GO:0005886">
    <property type="term" value="C:plasma membrane"/>
    <property type="evidence" value="ECO:0007669"/>
    <property type="project" value="TreeGrafter"/>
</dbReference>
<dbReference type="AlphaFoldDB" id="A0A142C683"/>
<dbReference type="InterPro" id="IPR018502">
    <property type="entry name" value="Annexin_repeat"/>
</dbReference>
<reference evidence="4" key="1">
    <citation type="submission" date="2015-12" db="EMBL/GenBank/DDBJ databases">
        <title>Comparative cell biology and evolution of annexins in diplomonads.</title>
        <authorList>
            <person name="Einarsson E."/>
            <person name="Astvaldsson A."/>
            <person name="Hultenby K."/>
            <person name="Andersson J.O."/>
            <person name="Svard S.G."/>
            <person name="Jerlstrom-Hultqvist J."/>
        </authorList>
    </citation>
    <scope>NUCLEOTIDE SEQUENCE</scope>
</reference>
<dbReference type="GO" id="GO:0001786">
    <property type="term" value="F:phosphatidylserine binding"/>
    <property type="evidence" value="ECO:0007669"/>
    <property type="project" value="TreeGrafter"/>
</dbReference>
<dbReference type="GO" id="GO:0005737">
    <property type="term" value="C:cytoplasm"/>
    <property type="evidence" value="ECO:0007669"/>
    <property type="project" value="TreeGrafter"/>
</dbReference>
<dbReference type="PROSITE" id="PS51897">
    <property type="entry name" value="ANNEXIN_2"/>
    <property type="match status" value="1"/>
</dbReference>
<dbReference type="PANTHER" id="PTHR10502:SF102">
    <property type="entry name" value="ANNEXIN B11"/>
    <property type="match status" value="1"/>
</dbReference>